<dbReference type="GO" id="GO:0004523">
    <property type="term" value="F:RNA-DNA hybrid ribonuclease activity"/>
    <property type="evidence" value="ECO:0007669"/>
    <property type="project" value="UniProtKB-EC"/>
</dbReference>
<proteinExistence type="inferred from homology"/>
<evidence type="ECO:0000256" key="8">
    <source>
        <dbReference type="ARBA" id="ARBA00022490"/>
    </source>
</evidence>
<feature type="binding site" evidence="14 15">
    <location>
        <position position="17"/>
    </location>
    <ligand>
        <name>a divalent metal cation</name>
        <dbReference type="ChEBI" id="CHEBI:60240"/>
    </ligand>
</feature>
<dbReference type="CDD" id="cd07182">
    <property type="entry name" value="RNase_HII_bacteria_HII_like"/>
    <property type="match status" value="1"/>
</dbReference>
<evidence type="ECO:0000259" key="17">
    <source>
        <dbReference type="PROSITE" id="PS51975"/>
    </source>
</evidence>
<evidence type="ECO:0000256" key="10">
    <source>
        <dbReference type="ARBA" id="ARBA00022723"/>
    </source>
</evidence>
<gene>
    <name evidence="14" type="primary">rnhB</name>
    <name evidence="18" type="ORF">H6A24_04575</name>
</gene>
<sequence>MLLPYLHKGLIEAGCDEAGRGCLAGAVYAASVILPADYKNELLNDSKKLTENQRYKLREVIERDALAWAVGVVLPEEIDKINILNASFLAMHRAIDRLVLRPQHLLIDGNRFNPYPDIPHTTVVKGDGKYLSIAAASVLAKTYRDDYMNRLHEEYPMYDWKDNKGYPTKKHRDAIHRYGVTPYHRMSFNLLGDGQLSFDF</sequence>
<dbReference type="PANTHER" id="PTHR10954:SF18">
    <property type="entry name" value="RIBONUCLEASE HII"/>
    <property type="match status" value="1"/>
</dbReference>
<comment type="catalytic activity">
    <reaction evidence="1 14 15 16">
        <text>Endonucleolytic cleavage to 5'-phosphomonoester.</text>
        <dbReference type="EC" id="3.1.26.4"/>
    </reaction>
</comment>
<dbReference type="InterPro" id="IPR022898">
    <property type="entry name" value="RNase_HII"/>
</dbReference>
<evidence type="ECO:0000256" key="11">
    <source>
        <dbReference type="ARBA" id="ARBA00022759"/>
    </source>
</evidence>
<evidence type="ECO:0000313" key="19">
    <source>
        <dbReference type="Proteomes" id="UP000782117"/>
    </source>
</evidence>
<evidence type="ECO:0000256" key="2">
    <source>
        <dbReference type="ARBA" id="ARBA00001946"/>
    </source>
</evidence>
<keyword evidence="8 14" id="KW-0963">Cytoplasm</keyword>
<comment type="function">
    <text evidence="3 14 16">Endonuclease that specifically degrades the RNA of RNA-DNA hybrids.</text>
</comment>
<reference evidence="18 19" key="1">
    <citation type="journal article" date="2021" name="Sci. Rep.">
        <title>The distribution of antibiotic resistance genes in chicken gut microbiota commensals.</title>
        <authorList>
            <person name="Juricova H."/>
            <person name="Matiasovicova J."/>
            <person name="Kubasova T."/>
            <person name="Cejkova D."/>
            <person name="Rychlik I."/>
        </authorList>
    </citation>
    <scope>NUCLEOTIDE SEQUENCE [LARGE SCALE GENOMIC DNA]</scope>
    <source>
        <strain evidence="18 19">An768</strain>
    </source>
</reference>
<dbReference type="PROSITE" id="PS51975">
    <property type="entry name" value="RNASE_H_2"/>
    <property type="match status" value="1"/>
</dbReference>
<dbReference type="PANTHER" id="PTHR10954">
    <property type="entry name" value="RIBONUCLEASE H2 SUBUNIT A"/>
    <property type="match status" value="1"/>
</dbReference>
<evidence type="ECO:0000256" key="6">
    <source>
        <dbReference type="ARBA" id="ARBA00012180"/>
    </source>
</evidence>
<evidence type="ECO:0000256" key="1">
    <source>
        <dbReference type="ARBA" id="ARBA00000077"/>
    </source>
</evidence>
<evidence type="ECO:0000256" key="16">
    <source>
        <dbReference type="RuleBase" id="RU003515"/>
    </source>
</evidence>
<name>A0ABS2F6E0_9BACE</name>
<organism evidence="18 19">
    <name type="scientific">Bacteroides caecicola</name>
    <dbReference type="NCBI Taxonomy" id="1462569"/>
    <lineage>
        <taxon>Bacteria</taxon>
        <taxon>Pseudomonadati</taxon>
        <taxon>Bacteroidota</taxon>
        <taxon>Bacteroidia</taxon>
        <taxon>Bacteroidales</taxon>
        <taxon>Bacteroidaceae</taxon>
        <taxon>Bacteroides</taxon>
    </lineage>
</organism>
<evidence type="ECO:0000313" key="18">
    <source>
        <dbReference type="EMBL" id="MBM6805775.1"/>
    </source>
</evidence>
<evidence type="ECO:0000256" key="12">
    <source>
        <dbReference type="ARBA" id="ARBA00022801"/>
    </source>
</evidence>
<evidence type="ECO:0000256" key="3">
    <source>
        <dbReference type="ARBA" id="ARBA00004065"/>
    </source>
</evidence>
<keyword evidence="19" id="KW-1185">Reference proteome</keyword>
<dbReference type="InterPro" id="IPR012337">
    <property type="entry name" value="RNaseH-like_sf"/>
</dbReference>
<protein>
    <recommendedName>
        <fullName evidence="7 14">Ribonuclease HII</fullName>
        <shortName evidence="14">RNase HII</shortName>
        <ecNumber evidence="6 14">3.1.26.4</ecNumber>
    </recommendedName>
</protein>
<feature type="domain" description="RNase H type-2" evidence="17">
    <location>
        <begin position="10"/>
        <end position="200"/>
    </location>
</feature>
<comment type="cofactor">
    <cofactor evidence="14 15">
        <name>Mn(2+)</name>
        <dbReference type="ChEBI" id="CHEBI:29035"/>
    </cofactor>
    <cofactor evidence="14 15">
        <name>Mg(2+)</name>
        <dbReference type="ChEBI" id="CHEBI:18420"/>
    </cofactor>
    <text evidence="14 15">Manganese or magnesium. Binds 1 divalent metal ion per monomer in the absence of substrate. May bind a second metal ion after substrate binding.</text>
</comment>
<dbReference type="NCBIfam" id="NF000595">
    <property type="entry name" value="PRK00015.1-3"/>
    <property type="match status" value="1"/>
</dbReference>
<evidence type="ECO:0000256" key="5">
    <source>
        <dbReference type="ARBA" id="ARBA00007383"/>
    </source>
</evidence>
<dbReference type="HAMAP" id="MF_00052_B">
    <property type="entry name" value="RNase_HII_B"/>
    <property type="match status" value="1"/>
</dbReference>
<evidence type="ECO:0000256" key="14">
    <source>
        <dbReference type="HAMAP-Rule" id="MF_00052"/>
    </source>
</evidence>
<keyword evidence="11 14" id="KW-0255">Endonuclease</keyword>
<keyword evidence="12 14" id="KW-0378">Hydrolase</keyword>
<feature type="binding site" evidence="14 15">
    <location>
        <position position="108"/>
    </location>
    <ligand>
        <name>a divalent metal cation</name>
        <dbReference type="ChEBI" id="CHEBI:60240"/>
    </ligand>
</feature>
<comment type="subcellular location">
    <subcellularLocation>
        <location evidence="4 14">Cytoplasm</location>
    </subcellularLocation>
</comment>
<comment type="similarity">
    <text evidence="5 14 16">Belongs to the RNase HII family.</text>
</comment>
<dbReference type="RefSeq" id="WP_204499469.1">
    <property type="nucleotide sequence ID" value="NZ_JACJKJ010000003.1"/>
</dbReference>
<dbReference type="SUPFAM" id="SSF53098">
    <property type="entry name" value="Ribonuclease H-like"/>
    <property type="match status" value="1"/>
</dbReference>
<dbReference type="InterPro" id="IPR036397">
    <property type="entry name" value="RNaseH_sf"/>
</dbReference>
<dbReference type="Gene3D" id="3.30.420.10">
    <property type="entry name" value="Ribonuclease H-like superfamily/Ribonuclease H"/>
    <property type="match status" value="1"/>
</dbReference>
<dbReference type="InterPro" id="IPR024567">
    <property type="entry name" value="RNase_HII/HIII_dom"/>
</dbReference>
<keyword evidence="13 14" id="KW-0464">Manganese</keyword>
<evidence type="ECO:0000256" key="15">
    <source>
        <dbReference type="PROSITE-ProRule" id="PRU01319"/>
    </source>
</evidence>
<feature type="binding site" evidence="14 15">
    <location>
        <position position="16"/>
    </location>
    <ligand>
        <name>a divalent metal cation</name>
        <dbReference type="ChEBI" id="CHEBI:60240"/>
    </ligand>
</feature>
<evidence type="ECO:0000256" key="9">
    <source>
        <dbReference type="ARBA" id="ARBA00022722"/>
    </source>
</evidence>
<keyword evidence="9 14" id="KW-0540">Nuclease</keyword>
<dbReference type="InterPro" id="IPR001352">
    <property type="entry name" value="RNase_HII/HIII"/>
</dbReference>
<evidence type="ECO:0000256" key="7">
    <source>
        <dbReference type="ARBA" id="ARBA00019179"/>
    </source>
</evidence>
<keyword evidence="10 14" id="KW-0479">Metal-binding</keyword>
<dbReference type="Proteomes" id="UP000782117">
    <property type="component" value="Unassembled WGS sequence"/>
</dbReference>
<evidence type="ECO:0000256" key="4">
    <source>
        <dbReference type="ARBA" id="ARBA00004496"/>
    </source>
</evidence>
<evidence type="ECO:0000256" key="13">
    <source>
        <dbReference type="ARBA" id="ARBA00023211"/>
    </source>
</evidence>
<comment type="cofactor">
    <cofactor evidence="2">
        <name>Mg(2+)</name>
        <dbReference type="ChEBI" id="CHEBI:18420"/>
    </cofactor>
</comment>
<dbReference type="EMBL" id="JACJKJ010000003">
    <property type="protein sequence ID" value="MBM6805775.1"/>
    <property type="molecule type" value="Genomic_DNA"/>
</dbReference>
<accession>A0ABS2F6E0</accession>
<dbReference type="EC" id="3.1.26.4" evidence="6 14"/>
<comment type="caution">
    <text evidence="18">The sequence shown here is derived from an EMBL/GenBank/DDBJ whole genome shotgun (WGS) entry which is preliminary data.</text>
</comment>
<dbReference type="Pfam" id="PF01351">
    <property type="entry name" value="RNase_HII"/>
    <property type="match status" value="1"/>
</dbReference>